<evidence type="ECO:0000313" key="2">
    <source>
        <dbReference type="Proteomes" id="UP000019804"/>
    </source>
</evidence>
<keyword evidence="2" id="KW-1185">Reference proteome</keyword>
<dbReference type="Proteomes" id="UP000019804">
    <property type="component" value="Unassembled WGS sequence"/>
</dbReference>
<gene>
    <name evidence="1" type="ORF">EURHEDRAFT_480836</name>
</gene>
<accession>A0A017SB73</accession>
<dbReference type="RefSeq" id="XP_040637870.1">
    <property type="nucleotide sequence ID" value="XM_040785492.1"/>
</dbReference>
<evidence type="ECO:0000313" key="1">
    <source>
        <dbReference type="EMBL" id="EYE94182.1"/>
    </source>
</evidence>
<name>A0A017SB73_ASPRC</name>
<reference evidence="2" key="1">
    <citation type="journal article" date="2014" name="Nat. Commun.">
        <title>Genomic adaptations of the halophilic Dead Sea filamentous fungus Eurotium rubrum.</title>
        <authorList>
            <person name="Kis-Papo T."/>
            <person name="Weig A.R."/>
            <person name="Riley R."/>
            <person name="Persoh D."/>
            <person name="Salamov A."/>
            <person name="Sun H."/>
            <person name="Lipzen A."/>
            <person name="Wasser S.P."/>
            <person name="Rambold G."/>
            <person name="Grigoriev I.V."/>
            <person name="Nevo E."/>
        </authorList>
    </citation>
    <scope>NUCLEOTIDE SEQUENCE [LARGE SCALE GENOMIC DNA]</scope>
    <source>
        <strain evidence="2">CBS 135680</strain>
    </source>
</reference>
<dbReference type="Pfam" id="PF20174">
    <property type="entry name" value="DUF6540"/>
    <property type="match status" value="1"/>
</dbReference>
<sequence length="131" mass="14756">MDLSIAIINDLGSVFKHWALVIPSPDNPGYVFLQAKGSDRHFRYEPETARDLEYIGLVELVKLCRVDAGKTSEIKNVASRVTIRNGISGWNCQDYVLDLLDALEGQGLVDGKDERYKERRAYVRGKVEGLE</sequence>
<proteinExistence type="predicted"/>
<organism evidence="1 2">
    <name type="scientific">Aspergillus ruber (strain CBS 135680)</name>
    <dbReference type="NCBI Taxonomy" id="1388766"/>
    <lineage>
        <taxon>Eukaryota</taxon>
        <taxon>Fungi</taxon>
        <taxon>Dikarya</taxon>
        <taxon>Ascomycota</taxon>
        <taxon>Pezizomycotina</taxon>
        <taxon>Eurotiomycetes</taxon>
        <taxon>Eurotiomycetidae</taxon>
        <taxon>Eurotiales</taxon>
        <taxon>Aspergillaceae</taxon>
        <taxon>Aspergillus</taxon>
        <taxon>Aspergillus subgen. Aspergillus</taxon>
    </lineage>
</organism>
<dbReference type="EMBL" id="KK088427">
    <property type="protein sequence ID" value="EYE94182.1"/>
    <property type="molecule type" value="Genomic_DNA"/>
</dbReference>
<protein>
    <submittedName>
        <fullName evidence="1">Uncharacterized protein</fullName>
    </submittedName>
</protein>
<dbReference type="OrthoDB" id="37659at2759"/>
<dbReference type="AlphaFoldDB" id="A0A017SB73"/>
<dbReference type="GeneID" id="63700616"/>
<dbReference type="InterPro" id="IPR046670">
    <property type="entry name" value="DUF6540"/>
</dbReference>
<dbReference type="HOGENOM" id="CLU_121066_0_0_1"/>